<dbReference type="InterPro" id="IPR017926">
    <property type="entry name" value="GATASE"/>
</dbReference>
<dbReference type="EMBL" id="PIQH01000013">
    <property type="protein sequence ID" value="RUO76581.1"/>
    <property type="molecule type" value="Genomic_DNA"/>
</dbReference>
<dbReference type="SUPFAM" id="SSF52317">
    <property type="entry name" value="Class I glutamine amidotransferase-like"/>
    <property type="match status" value="1"/>
</dbReference>
<dbReference type="FunFam" id="3.40.50.880:FF:000003">
    <property type="entry name" value="Anthranilate synthase component II"/>
    <property type="match status" value="1"/>
</dbReference>
<dbReference type="InterPro" id="IPR006221">
    <property type="entry name" value="TrpG/PapA_dom"/>
</dbReference>
<dbReference type="OrthoDB" id="9786812at2"/>
<dbReference type="Gene3D" id="3.40.50.880">
    <property type="match status" value="1"/>
</dbReference>
<accession>A0A432ZF81</accession>
<dbReference type="AlphaFoldDB" id="A0A432ZF81"/>
<evidence type="ECO:0000259" key="2">
    <source>
        <dbReference type="Pfam" id="PF00117"/>
    </source>
</evidence>
<protein>
    <submittedName>
        <fullName evidence="3">Aminodeoxychorismate/anthranilate synthase component II</fullName>
    </submittedName>
</protein>
<evidence type="ECO:0000256" key="1">
    <source>
        <dbReference type="ARBA" id="ARBA00022962"/>
    </source>
</evidence>
<dbReference type="GO" id="GO:0005829">
    <property type="term" value="C:cytosol"/>
    <property type="evidence" value="ECO:0007669"/>
    <property type="project" value="TreeGrafter"/>
</dbReference>
<dbReference type="RefSeq" id="WP_126842700.1">
    <property type="nucleotide sequence ID" value="NZ_PIQH01000013.1"/>
</dbReference>
<dbReference type="Pfam" id="PF00117">
    <property type="entry name" value="GATase"/>
    <property type="match status" value="1"/>
</dbReference>
<feature type="domain" description="Glutamine amidotransferase" evidence="2">
    <location>
        <begin position="3"/>
        <end position="189"/>
    </location>
</feature>
<dbReference type="InterPro" id="IPR050472">
    <property type="entry name" value="Anth_synth/Amidotransfase"/>
</dbReference>
<dbReference type="GO" id="GO:0046820">
    <property type="term" value="F:4-amino-4-deoxychorismate synthase activity"/>
    <property type="evidence" value="ECO:0007669"/>
    <property type="project" value="TreeGrafter"/>
</dbReference>
<dbReference type="GO" id="GO:0004049">
    <property type="term" value="F:anthranilate synthase activity"/>
    <property type="evidence" value="ECO:0007669"/>
    <property type="project" value="TreeGrafter"/>
</dbReference>
<dbReference type="PANTHER" id="PTHR43418:SF4">
    <property type="entry name" value="MULTIFUNCTIONAL TRYPTOPHAN BIOSYNTHESIS PROTEIN"/>
    <property type="match status" value="1"/>
</dbReference>
<dbReference type="PRINTS" id="PR00097">
    <property type="entry name" value="ANTSNTHASEII"/>
</dbReference>
<dbReference type="CDD" id="cd01743">
    <property type="entry name" value="GATase1_Anthranilate_Synthase"/>
    <property type="match status" value="1"/>
</dbReference>
<reference evidence="3 4" key="1">
    <citation type="journal article" date="2011" name="Front. Microbiol.">
        <title>Genomic signatures of strain selection and enhancement in Bacillus atrophaeus var. globigii, a historical biowarfare simulant.</title>
        <authorList>
            <person name="Gibbons H.S."/>
            <person name="Broomall S.M."/>
            <person name="McNew L.A."/>
            <person name="Daligault H."/>
            <person name="Chapman C."/>
            <person name="Bruce D."/>
            <person name="Karavis M."/>
            <person name="Krepps M."/>
            <person name="McGregor P.A."/>
            <person name="Hong C."/>
            <person name="Park K.H."/>
            <person name="Akmal A."/>
            <person name="Feldman A."/>
            <person name="Lin J.S."/>
            <person name="Chang W.E."/>
            <person name="Higgs B.W."/>
            <person name="Demirev P."/>
            <person name="Lindquist J."/>
            <person name="Liem A."/>
            <person name="Fochler E."/>
            <person name="Read T.D."/>
            <person name="Tapia R."/>
            <person name="Johnson S."/>
            <person name="Bishop-Lilly K.A."/>
            <person name="Detter C."/>
            <person name="Han C."/>
            <person name="Sozhamannan S."/>
            <person name="Rosenzweig C.N."/>
            <person name="Skowronski E.W."/>
        </authorList>
    </citation>
    <scope>NUCLEOTIDE SEQUENCE [LARGE SCALE GENOMIC DNA]</scope>
    <source>
        <strain evidence="3 4">CC-PW-9</strain>
    </source>
</reference>
<evidence type="ECO:0000313" key="4">
    <source>
        <dbReference type="Proteomes" id="UP000287996"/>
    </source>
</evidence>
<dbReference type="PRINTS" id="PR00096">
    <property type="entry name" value="GATASE"/>
</dbReference>
<dbReference type="NCBIfam" id="TIGR00566">
    <property type="entry name" value="trpG_papA"/>
    <property type="match status" value="1"/>
</dbReference>
<dbReference type="PRINTS" id="PR00099">
    <property type="entry name" value="CPSGATASE"/>
</dbReference>
<evidence type="ECO:0000313" key="3">
    <source>
        <dbReference type="EMBL" id="RUO76581.1"/>
    </source>
</evidence>
<keyword evidence="4" id="KW-1185">Reference proteome</keyword>
<organism evidence="3 4">
    <name type="scientific">Idiomarina tyrosinivorans</name>
    <dbReference type="NCBI Taxonomy" id="1445662"/>
    <lineage>
        <taxon>Bacteria</taxon>
        <taxon>Pseudomonadati</taxon>
        <taxon>Pseudomonadota</taxon>
        <taxon>Gammaproteobacteria</taxon>
        <taxon>Alteromonadales</taxon>
        <taxon>Idiomarinaceae</taxon>
        <taxon>Idiomarina</taxon>
    </lineage>
</organism>
<dbReference type="GO" id="GO:0000162">
    <property type="term" value="P:L-tryptophan biosynthetic process"/>
    <property type="evidence" value="ECO:0007669"/>
    <property type="project" value="TreeGrafter"/>
</dbReference>
<comment type="caution">
    <text evidence="3">The sequence shown here is derived from an EMBL/GenBank/DDBJ whole genome shotgun (WGS) entry which is preliminary data.</text>
</comment>
<gene>
    <name evidence="3" type="ORF">CWI84_11310</name>
</gene>
<proteinExistence type="predicted"/>
<dbReference type="GO" id="GO:0046654">
    <property type="term" value="P:tetrahydrofolate biosynthetic process"/>
    <property type="evidence" value="ECO:0007669"/>
    <property type="project" value="TreeGrafter"/>
</dbReference>
<name>A0A432ZF81_9GAMM</name>
<dbReference type="PROSITE" id="PS51273">
    <property type="entry name" value="GATASE_TYPE_1"/>
    <property type="match status" value="1"/>
</dbReference>
<dbReference type="InterPro" id="IPR029062">
    <property type="entry name" value="Class_I_gatase-like"/>
</dbReference>
<sequence length="197" mass="21546">MILLLDNYDSFTFNLARYFRELNEKVEVCRNDQVTLADVESMKPDAIVISPGPCSPNEAGLSLALIDAFAQRLPILGVCLGHQALAQVFGAKIVRAERVMHGKTSMLKHSGQGLFSGLPQPLEVTRYHSLLIEPESLSPEFIVDSVSQAPSGAEEIMAIRHKTLPLFGVQFHPESVMTDAGHPLLANFIDVVRKPAA</sequence>
<dbReference type="Proteomes" id="UP000287996">
    <property type="component" value="Unassembled WGS sequence"/>
</dbReference>
<keyword evidence="1" id="KW-0315">Glutamine amidotransferase</keyword>
<dbReference type="PANTHER" id="PTHR43418">
    <property type="entry name" value="MULTIFUNCTIONAL TRYPTOPHAN BIOSYNTHESIS PROTEIN-RELATED"/>
    <property type="match status" value="1"/>
</dbReference>